<evidence type="ECO:0000256" key="9">
    <source>
        <dbReference type="ARBA" id="ARBA00042895"/>
    </source>
</evidence>
<feature type="domain" description="Glycosyl hydrolase family 31 C-terminal" evidence="14">
    <location>
        <begin position="703"/>
        <end position="790"/>
    </location>
</feature>
<dbReference type="FunFam" id="2.60.40.1180:FF:000023">
    <property type="entry name" value="neutral alpha-glucosidase AB isoform X2"/>
    <property type="match status" value="1"/>
</dbReference>
<dbReference type="Gene3D" id="2.60.40.1180">
    <property type="entry name" value="Golgi alpha-mannosidase II"/>
    <property type="match status" value="2"/>
</dbReference>
<evidence type="ECO:0000256" key="7">
    <source>
        <dbReference type="ARBA" id="ARBA00023180"/>
    </source>
</evidence>
<evidence type="ECO:0000256" key="11">
    <source>
        <dbReference type="SAM" id="SignalP"/>
    </source>
</evidence>
<evidence type="ECO:0000256" key="8">
    <source>
        <dbReference type="ARBA" id="ARBA00023295"/>
    </source>
</evidence>
<dbReference type="InterPro" id="IPR013780">
    <property type="entry name" value="Glyco_hydro_b"/>
</dbReference>
<dbReference type="Gene3D" id="3.20.20.80">
    <property type="entry name" value="Glycosidases"/>
    <property type="match status" value="2"/>
</dbReference>
<evidence type="ECO:0000256" key="10">
    <source>
        <dbReference type="RuleBase" id="RU361185"/>
    </source>
</evidence>
<feature type="domain" description="Glycoside hydrolase family 31 TIM barrel" evidence="12">
    <location>
        <begin position="367"/>
        <end position="695"/>
    </location>
</feature>
<name>A0A8H7STL8_9FUNG</name>
<dbReference type="SUPFAM" id="SSF51011">
    <property type="entry name" value="Glycosyl hydrolase domain"/>
    <property type="match status" value="1"/>
</dbReference>
<dbReference type="PANTHER" id="PTHR22762:SF54">
    <property type="entry name" value="BCDNA.GH04962"/>
    <property type="match status" value="1"/>
</dbReference>
<dbReference type="SUPFAM" id="SSF51445">
    <property type="entry name" value="(Trans)glycosidases"/>
    <property type="match status" value="1"/>
</dbReference>
<dbReference type="EMBL" id="JAEPRE010000061">
    <property type="protein sequence ID" value="KAG2234087.1"/>
    <property type="molecule type" value="Genomic_DNA"/>
</dbReference>
<keyword evidence="6" id="KW-0256">Endoplasmic reticulum</keyword>
<keyword evidence="4 11" id="KW-0732">Signal</keyword>
<dbReference type="InterPro" id="IPR048395">
    <property type="entry name" value="Glyco_hydro_31_C"/>
</dbReference>
<evidence type="ECO:0000313" key="16">
    <source>
        <dbReference type="Proteomes" id="UP000613177"/>
    </source>
</evidence>
<dbReference type="InterPro" id="IPR000322">
    <property type="entry name" value="Glyco_hydro_31_TIM"/>
</dbReference>
<dbReference type="CDD" id="cd06603">
    <property type="entry name" value="GH31_GANC_GANAB_alpha"/>
    <property type="match status" value="1"/>
</dbReference>
<feature type="chain" id="PRO_5034601918" description="Glucosidase II subunit alpha" evidence="11">
    <location>
        <begin position="20"/>
        <end position="934"/>
    </location>
</feature>
<proteinExistence type="inferred from homology"/>
<comment type="pathway">
    <text evidence="2">Glycan metabolism; N-glycan metabolism.</text>
</comment>
<dbReference type="Proteomes" id="UP000613177">
    <property type="component" value="Unassembled WGS sequence"/>
</dbReference>
<evidence type="ECO:0000259" key="13">
    <source>
        <dbReference type="Pfam" id="PF13802"/>
    </source>
</evidence>
<evidence type="ECO:0000256" key="3">
    <source>
        <dbReference type="ARBA" id="ARBA00007806"/>
    </source>
</evidence>
<dbReference type="Pfam" id="PF01055">
    <property type="entry name" value="Glyco_hydro_31_2nd"/>
    <property type="match status" value="1"/>
</dbReference>
<organism evidence="15 16">
    <name type="scientific">Thamnidium elegans</name>
    <dbReference type="NCBI Taxonomy" id="101142"/>
    <lineage>
        <taxon>Eukaryota</taxon>
        <taxon>Fungi</taxon>
        <taxon>Fungi incertae sedis</taxon>
        <taxon>Mucoromycota</taxon>
        <taxon>Mucoromycotina</taxon>
        <taxon>Mucoromycetes</taxon>
        <taxon>Mucorales</taxon>
        <taxon>Mucorineae</taxon>
        <taxon>Mucoraceae</taxon>
        <taxon>Thamnidium</taxon>
    </lineage>
</organism>
<dbReference type="Pfam" id="PF21365">
    <property type="entry name" value="Glyco_hydro_31_3rd"/>
    <property type="match status" value="1"/>
</dbReference>
<evidence type="ECO:0000256" key="4">
    <source>
        <dbReference type="ARBA" id="ARBA00022729"/>
    </source>
</evidence>
<dbReference type="GO" id="GO:0017177">
    <property type="term" value="C:glucosidase II complex"/>
    <property type="evidence" value="ECO:0007669"/>
    <property type="project" value="TreeGrafter"/>
</dbReference>
<dbReference type="InterPro" id="IPR011013">
    <property type="entry name" value="Gal_mutarotase_sf_dom"/>
</dbReference>
<gene>
    <name evidence="15" type="ORF">INT48_000264</name>
</gene>
<sequence length="934" mass="107088">EMKLHFGLLLLVVGTLVSAMKFDDFKKCDQSGFCKRNRAYADTLSVSPYLLLKDTISLSSSSVHADIKNTDTNILLTLDLQLLKDNTARIRINEKEPIKPRYDEHAKFTLVGEPEQKDMLHSDISDNGLITLHIDNTRKVVISPQPVRIEFLVNNEPVITLNDRGFFNFEHLRTKESHVPKMVEKKNEDGSVEMVQADSEKDLWEETFKTWTDPKPNGPESFALDITFNGFPHVYGIPEHASSLALKETRGGQGNYDDPYRLYNTDVFEYALDSPTSLYGAVPLMLAHKKGLSAGIFWMNPSETWIDIVKTKSSDSDPIIQKVFGNRPTSTQTHWMSEAGVLDLFVFLGPTTKDILRQYSALTGPAAMPQMFAIGYHQCRWNYINQRDVLEVDGKFDENDMPYDVIWLDIEYTDEKKYFTWDEPKFPDAIGMEKVLDNKGRKLVIIVDPHIKRADNYRIADEAKAQDLFIKKPDGKDYEAWCWPGQSSWVDFIQEKSYNWWKKQFSFDLFKGTRENVHIWNDMNEPSVFNGPEITIQKEMMHDGGKWEHRVLHNLYAGLSHAATADGVRERTAVQKRPFVLSRGYYAGTQRVGPIWTGDNIANWESLKYTNPMILSNSMAGIPFSGADVPGFFENPTPELLSRWYQAATYQPFFRGHAHIDTKRREPYLSAEPYKSITRDTLRERYALLSFWYTLFFEAYKQGTPMMRPMMMEFPNDENVFTMDDQFMVGSAILVKPITSEGSTSTQVYFAGEQPWYNTKTLVAENKQGLHTVEAPLDTIPAYYQGGNIIPRRERIRRSSVAMRLDPFTLVIAKGKDAIAQGQLYMDDEETYSFQKGQYALTQFNFVENQLSCQNMHEDITSQASLDFIKSHQSIRIERVQILGQSQAPRGIRVTDVRGVVTEPDFTFDTTTHVLTIKDPKVSVIQCGWNIAVY</sequence>
<feature type="domain" description="Glycoside hydrolase family 31 N-terminal" evidence="13">
    <location>
        <begin position="78"/>
        <end position="307"/>
    </location>
</feature>
<comment type="subcellular location">
    <subcellularLocation>
        <location evidence="1">Endoplasmic reticulum</location>
    </subcellularLocation>
</comment>
<dbReference type="GO" id="GO:0090599">
    <property type="term" value="F:alpha-glucosidase activity"/>
    <property type="evidence" value="ECO:0007669"/>
    <property type="project" value="TreeGrafter"/>
</dbReference>
<comment type="similarity">
    <text evidence="3 10">Belongs to the glycosyl hydrolase 31 family.</text>
</comment>
<keyword evidence="16" id="KW-1185">Reference proteome</keyword>
<keyword evidence="5 10" id="KW-0378">Hydrolase</keyword>
<keyword evidence="8 10" id="KW-0326">Glycosidase</keyword>
<evidence type="ECO:0000256" key="2">
    <source>
        <dbReference type="ARBA" id="ARBA00004833"/>
    </source>
</evidence>
<evidence type="ECO:0000256" key="1">
    <source>
        <dbReference type="ARBA" id="ARBA00004240"/>
    </source>
</evidence>
<reference evidence="15" key="1">
    <citation type="submission" date="2021-01" db="EMBL/GenBank/DDBJ databases">
        <title>Metabolic potential, ecology and presence of endohyphal bacteria is reflected in genomic diversity of Mucoromycotina.</title>
        <authorList>
            <person name="Muszewska A."/>
            <person name="Okrasinska A."/>
            <person name="Steczkiewicz K."/>
            <person name="Drgas O."/>
            <person name="Orlowska M."/>
            <person name="Perlinska-Lenart U."/>
            <person name="Aleksandrzak-Piekarczyk T."/>
            <person name="Szatraj K."/>
            <person name="Zielenkiewicz U."/>
            <person name="Pilsyk S."/>
            <person name="Malc E."/>
            <person name="Mieczkowski P."/>
            <person name="Kruszewska J.S."/>
            <person name="Biernat P."/>
            <person name="Pawlowska J."/>
        </authorList>
    </citation>
    <scope>NUCLEOTIDE SEQUENCE</scope>
    <source>
        <strain evidence="15">WA0000018081</strain>
    </source>
</reference>
<dbReference type="Gene3D" id="2.60.40.1760">
    <property type="entry name" value="glycosyl hydrolase (family 31)"/>
    <property type="match status" value="1"/>
</dbReference>
<keyword evidence="7" id="KW-0325">Glycoprotein</keyword>
<dbReference type="InterPro" id="IPR017853">
    <property type="entry name" value="GH"/>
</dbReference>
<evidence type="ECO:0000256" key="6">
    <source>
        <dbReference type="ARBA" id="ARBA00022824"/>
    </source>
</evidence>
<feature type="non-terminal residue" evidence="15">
    <location>
        <position position="1"/>
    </location>
</feature>
<evidence type="ECO:0000259" key="12">
    <source>
        <dbReference type="Pfam" id="PF01055"/>
    </source>
</evidence>
<dbReference type="PANTHER" id="PTHR22762">
    <property type="entry name" value="ALPHA-GLUCOSIDASE"/>
    <property type="match status" value="1"/>
</dbReference>
<dbReference type="GO" id="GO:0030246">
    <property type="term" value="F:carbohydrate binding"/>
    <property type="evidence" value="ECO:0007669"/>
    <property type="project" value="InterPro"/>
</dbReference>
<dbReference type="AlphaFoldDB" id="A0A8H7STL8"/>
<feature type="signal peptide" evidence="11">
    <location>
        <begin position="1"/>
        <end position="19"/>
    </location>
</feature>
<comment type="caution">
    <text evidence="15">The sequence shown here is derived from an EMBL/GenBank/DDBJ whole genome shotgun (WGS) entry which is preliminary data.</text>
</comment>
<accession>A0A8H7STL8</accession>
<dbReference type="SUPFAM" id="SSF74650">
    <property type="entry name" value="Galactose mutarotase-like"/>
    <property type="match status" value="1"/>
</dbReference>
<dbReference type="Pfam" id="PF13802">
    <property type="entry name" value="Gal_mutarotas_2"/>
    <property type="match status" value="1"/>
</dbReference>
<evidence type="ECO:0000313" key="15">
    <source>
        <dbReference type="EMBL" id="KAG2234087.1"/>
    </source>
</evidence>
<evidence type="ECO:0000256" key="5">
    <source>
        <dbReference type="ARBA" id="ARBA00022801"/>
    </source>
</evidence>
<dbReference type="CDD" id="cd14752">
    <property type="entry name" value="GH31_N"/>
    <property type="match status" value="1"/>
</dbReference>
<protein>
    <recommendedName>
        <fullName evidence="9">Glucosidase II subunit alpha</fullName>
    </recommendedName>
</protein>
<dbReference type="GO" id="GO:0005975">
    <property type="term" value="P:carbohydrate metabolic process"/>
    <property type="evidence" value="ECO:0007669"/>
    <property type="project" value="InterPro"/>
</dbReference>
<evidence type="ECO:0000259" key="14">
    <source>
        <dbReference type="Pfam" id="PF21365"/>
    </source>
</evidence>
<dbReference type="GO" id="GO:0006491">
    <property type="term" value="P:N-glycan processing"/>
    <property type="evidence" value="ECO:0007669"/>
    <property type="project" value="TreeGrafter"/>
</dbReference>
<dbReference type="InterPro" id="IPR025887">
    <property type="entry name" value="Glyco_hydro_31_N_dom"/>
</dbReference>